<sequence length="106" mass="11281">MDVQFTLLAHDSVENAKAGMKAAVAENRKGANSKPKPLTIDTAADEIDAFTEEDQGSTYQTAELRVGSVVAVMSGENLPKDHELSSFVKMQVDRITTAATGNNPDA</sequence>
<dbReference type="RefSeq" id="WP_184930591.1">
    <property type="nucleotide sequence ID" value="NZ_JACHJY010000002.1"/>
</dbReference>
<reference evidence="1 2" key="1">
    <citation type="submission" date="2020-08" db="EMBL/GenBank/DDBJ databases">
        <title>Genomic Encyclopedia of Type Strains, Phase III (KMG-III): the genomes of soil and plant-associated and newly described type strains.</title>
        <authorList>
            <person name="Whitman W."/>
        </authorList>
    </citation>
    <scope>NUCLEOTIDE SEQUENCE [LARGE SCALE GENOMIC DNA]</scope>
    <source>
        <strain evidence="1 2">SFB5A</strain>
    </source>
</reference>
<dbReference type="AlphaFoldDB" id="A0A7W7TXI3"/>
<gene>
    <name evidence="1" type="ORF">GGE06_002079</name>
</gene>
<comment type="caution">
    <text evidence="1">The sequence shown here is derived from an EMBL/GenBank/DDBJ whole genome shotgun (WGS) entry which is preliminary data.</text>
</comment>
<name>A0A7W7TXI3_9ACTN</name>
<keyword evidence="2" id="KW-1185">Reference proteome</keyword>
<evidence type="ECO:0000313" key="1">
    <source>
        <dbReference type="EMBL" id="MBB4981171.1"/>
    </source>
</evidence>
<organism evidence="1 2">
    <name type="scientific">Streptomyces nymphaeiformis</name>
    <dbReference type="NCBI Taxonomy" id="2663842"/>
    <lineage>
        <taxon>Bacteria</taxon>
        <taxon>Bacillati</taxon>
        <taxon>Actinomycetota</taxon>
        <taxon>Actinomycetes</taxon>
        <taxon>Kitasatosporales</taxon>
        <taxon>Streptomycetaceae</taxon>
        <taxon>Streptomyces</taxon>
    </lineage>
</organism>
<protein>
    <submittedName>
        <fullName evidence="1">High-affinity K+ transport system ATPase subunit B</fullName>
    </submittedName>
</protein>
<dbReference type="EMBL" id="JACHJY010000002">
    <property type="protein sequence ID" value="MBB4981171.1"/>
    <property type="molecule type" value="Genomic_DNA"/>
</dbReference>
<accession>A0A7W7TXI3</accession>
<evidence type="ECO:0000313" key="2">
    <source>
        <dbReference type="Proteomes" id="UP000582643"/>
    </source>
</evidence>
<dbReference type="Proteomes" id="UP000582643">
    <property type="component" value="Unassembled WGS sequence"/>
</dbReference>
<proteinExistence type="predicted"/>